<evidence type="ECO:0000313" key="4">
    <source>
        <dbReference type="Proteomes" id="UP000622653"/>
    </source>
</evidence>
<proteinExistence type="predicted"/>
<comment type="caution">
    <text evidence="3">The sequence shown here is derived from an EMBL/GenBank/DDBJ whole genome shotgun (WGS) entry which is preliminary data.</text>
</comment>
<evidence type="ECO:0000313" key="3">
    <source>
        <dbReference type="EMBL" id="MBF4500769.1"/>
    </source>
</evidence>
<keyword evidence="1" id="KW-0812">Transmembrane</keyword>
<feature type="transmembrane region" description="Helical" evidence="1">
    <location>
        <begin position="225"/>
        <end position="243"/>
    </location>
</feature>
<dbReference type="InterPro" id="IPR018677">
    <property type="entry name" value="DUF2157"/>
</dbReference>
<feature type="transmembrane region" description="Helical" evidence="1">
    <location>
        <begin position="200"/>
        <end position="219"/>
    </location>
</feature>
<keyword evidence="4" id="KW-1185">Reference proteome</keyword>
<feature type="transmembrane region" description="Helical" evidence="1">
    <location>
        <begin position="78"/>
        <end position="99"/>
    </location>
</feature>
<organism evidence="3 4">
    <name type="scientific">Savagea serpentis</name>
    <dbReference type="NCBI Taxonomy" id="2785297"/>
    <lineage>
        <taxon>Bacteria</taxon>
        <taxon>Bacillati</taxon>
        <taxon>Bacillota</taxon>
        <taxon>Bacilli</taxon>
        <taxon>Bacillales</taxon>
        <taxon>Caryophanaceae</taxon>
        <taxon>Savagea</taxon>
    </lineage>
</organism>
<feature type="transmembrane region" description="Helical" evidence="1">
    <location>
        <begin position="252"/>
        <end position="273"/>
    </location>
</feature>
<dbReference type="EMBL" id="JADKPV010000001">
    <property type="protein sequence ID" value="MBF4500769.1"/>
    <property type="molecule type" value="Genomic_DNA"/>
</dbReference>
<keyword evidence="1" id="KW-0472">Membrane</keyword>
<accession>A0A8J7KSN9</accession>
<feature type="transmembrane region" description="Helical" evidence="1">
    <location>
        <begin position="46"/>
        <end position="66"/>
    </location>
</feature>
<keyword evidence="1" id="KW-1133">Transmembrane helix</keyword>
<feature type="domain" description="DUF2157" evidence="2">
    <location>
        <begin position="19"/>
        <end position="151"/>
    </location>
</feature>
<dbReference type="RefSeq" id="WP_194562191.1">
    <property type="nucleotide sequence ID" value="NZ_JADKPV010000001.1"/>
</dbReference>
<sequence>MKKITASYYRQLQQELHYLVKERVISEEQREEALQKYEIKEGLSTLSIILAIGAILIGLGVLIAVSTNWSHFSLLLKFSILFVATLTSYVVAFALQHHFEKTARAFYYIAAFITGASLYFIASLYTNQIETGMIALLWAVTLIPLVLFLVDLPITLLFAGALFLSSIGYAAVFSFGILLIFPLIAFLMWVNEVKLKESKLGFISVVAVLVTWIAALMSSIDVPEIVPISFIFILGIALFFNHFEKYFNLSRWLGTIIISITSLSLMGRFTWQAVSENSASIYSTSFTIAFAIFAFALLKYASLQAIVFIGILISRLYFDYTFDLIPQSLFFVIAGLLMIGFGYWFERTRRNEGQTHA</sequence>
<name>A0A8J7KSN9_9BACL</name>
<feature type="transmembrane region" description="Helical" evidence="1">
    <location>
        <begin position="305"/>
        <end position="322"/>
    </location>
</feature>
<feature type="transmembrane region" description="Helical" evidence="1">
    <location>
        <begin position="167"/>
        <end position="188"/>
    </location>
</feature>
<reference evidence="3" key="1">
    <citation type="submission" date="2020-11" db="EMBL/GenBank/DDBJ databases">
        <title>Multidrug resistant novel bacterium Savagea serpentis sp. nov., isolated from the scats of a vine snake (Ahaetulla nasuta).</title>
        <authorList>
            <person name="Venkata Ramana V."/>
            <person name="Vikas Patil S."/>
            <person name="Yogita Lugani V."/>
        </authorList>
    </citation>
    <scope>NUCLEOTIDE SEQUENCE</scope>
    <source>
        <strain evidence="3">SN6</strain>
    </source>
</reference>
<feature type="transmembrane region" description="Helical" evidence="1">
    <location>
        <begin position="279"/>
        <end position="298"/>
    </location>
</feature>
<protein>
    <submittedName>
        <fullName evidence="3">DUF2157 domain-containing protein</fullName>
    </submittedName>
</protein>
<feature type="transmembrane region" description="Helical" evidence="1">
    <location>
        <begin position="137"/>
        <end position="161"/>
    </location>
</feature>
<gene>
    <name evidence="3" type="ORF">IRY55_05265</name>
</gene>
<evidence type="ECO:0000256" key="1">
    <source>
        <dbReference type="SAM" id="Phobius"/>
    </source>
</evidence>
<dbReference type="Proteomes" id="UP000622653">
    <property type="component" value="Unassembled WGS sequence"/>
</dbReference>
<evidence type="ECO:0000259" key="2">
    <source>
        <dbReference type="Pfam" id="PF09925"/>
    </source>
</evidence>
<dbReference type="Pfam" id="PF09925">
    <property type="entry name" value="DUF2157"/>
    <property type="match status" value="1"/>
</dbReference>
<feature type="transmembrane region" description="Helical" evidence="1">
    <location>
        <begin position="328"/>
        <end position="345"/>
    </location>
</feature>
<feature type="transmembrane region" description="Helical" evidence="1">
    <location>
        <begin position="105"/>
        <end position="125"/>
    </location>
</feature>
<dbReference type="AlphaFoldDB" id="A0A8J7KSN9"/>